<proteinExistence type="predicted"/>
<evidence type="ECO:0000313" key="1">
    <source>
        <dbReference type="EMBL" id="RVX42591.1"/>
    </source>
</evidence>
<dbReference type="RefSeq" id="WP_277750750.1">
    <property type="nucleotide sequence ID" value="NZ_SAUN01000001.1"/>
</dbReference>
<name>A0A438MA48_9ACTN</name>
<comment type="caution">
    <text evidence="1">The sequence shown here is derived from an EMBL/GenBank/DDBJ whole genome shotgun (WGS) entry which is preliminary data.</text>
</comment>
<sequence>MTTRRWGGVLAALPLTGAANSRPGVMHLHEELTGSGAGEQARTS</sequence>
<protein>
    <submittedName>
        <fullName evidence="1">Uncharacterized protein</fullName>
    </submittedName>
</protein>
<organism evidence="1 2">
    <name type="scientific">Nonomuraea polychroma</name>
    <dbReference type="NCBI Taxonomy" id="46176"/>
    <lineage>
        <taxon>Bacteria</taxon>
        <taxon>Bacillati</taxon>
        <taxon>Actinomycetota</taxon>
        <taxon>Actinomycetes</taxon>
        <taxon>Streptosporangiales</taxon>
        <taxon>Streptosporangiaceae</taxon>
        <taxon>Nonomuraea</taxon>
    </lineage>
</organism>
<keyword evidence="2" id="KW-1185">Reference proteome</keyword>
<reference evidence="1 2" key="1">
    <citation type="submission" date="2019-01" db="EMBL/GenBank/DDBJ databases">
        <title>Sequencing the genomes of 1000 actinobacteria strains.</title>
        <authorList>
            <person name="Klenk H.-P."/>
        </authorList>
    </citation>
    <scope>NUCLEOTIDE SEQUENCE [LARGE SCALE GENOMIC DNA]</scope>
    <source>
        <strain evidence="1 2">DSM 43925</strain>
    </source>
</reference>
<evidence type="ECO:0000313" key="2">
    <source>
        <dbReference type="Proteomes" id="UP000284824"/>
    </source>
</evidence>
<accession>A0A438MA48</accession>
<dbReference type="EMBL" id="SAUN01000001">
    <property type="protein sequence ID" value="RVX42591.1"/>
    <property type="molecule type" value="Genomic_DNA"/>
</dbReference>
<gene>
    <name evidence="1" type="ORF">EDD27_5227</name>
</gene>
<dbReference type="Proteomes" id="UP000284824">
    <property type="component" value="Unassembled WGS sequence"/>
</dbReference>
<dbReference type="AlphaFoldDB" id="A0A438MA48"/>